<accession>A0A6G0TH19</accession>
<sequence>MLHSSGSRLERQTAESAIGWWWPAVAEVDGNEIAAHLAGPARKTSSSQAVSLLFARDDTAFELYNTIKVVALAAFKSKYYVRQQNNFALRPAVLPVDDNALLECLVTLNRASKYLVGQVGEINAQIHSAKAVANIHRPISSMSMKDKNVGNTQAYLPQRSAKLSRDFLKSLYRSSEVISTCGPHFMIRSQPWSRSCSYNEILTSYDLTKL</sequence>
<comment type="caution">
    <text evidence="1">The sequence shown here is derived from an EMBL/GenBank/DDBJ whole genome shotgun (WGS) entry which is preliminary data.</text>
</comment>
<dbReference type="AlphaFoldDB" id="A0A6G0TH19"/>
<keyword evidence="2" id="KW-1185">Reference proteome</keyword>
<protein>
    <submittedName>
        <fullName evidence="1">Uncharacterized protein</fullName>
    </submittedName>
</protein>
<name>A0A6G0TH19_APHGL</name>
<proteinExistence type="predicted"/>
<evidence type="ECO:0000313" key="1">
    <source>
        <dbReference type="EMBL" id="KAE9532386.1"/>
    </source>
</evidence>
<organism evidence="1 2">
    <name type="scientific">Aphis glycines</name>
    <name type="common">Soybean aphid</name>
    <dbReference type="NCBI Taxonomy" id="307491"/>
    <lineage>
        <taxon>Eukaryota</taxon>
        <taxon>Metazoa</taxon>
        <taxon>Ecdysozoa</taxon>
        <taxon>Arthropoda</taxon>
        <taxon>Hexapoda</taxon>
        <taxon>Insecta</taxon>
        <taxon>Pterygota</taxon>
        <taxon>Neoptera</taxon>
        <taxon>Paraneoptera</taxon>
        <taxon>Hemiptera</taxon>
        <taxon>Sternorrhyncha</taxon>
        <taxon>Aphidomorpha</taxon>
        <taxon>Aphidoidea</taxon>
        <taxon>Aphididae</taxon>
        <taxon>Aphidini</taxon>
        <taxon>Aphis</taxon>
        <taxon>Aphis</taxon>
    </lineage>
</organism>
<evidence type="ECO:0000313" key="2">
    <source>
        <dbReference type="Proteomes" id="UP000475862"/>
    </source>
</evidence>
<dbReference type="Proteomes" id="UP000475862">
    <property type="component" value="Unassembled WGS sequence"/>
</dbReference>
<dbReference type="EMBL" id="VYZN01000039">
    <property type="protein sequence ID" value="KAE9532386.1"/>
    <property type="molecule type" value="Genomic_DNA"/>
</dbReference>
<gene>
    <name evidence="1" type="ORF">AGLY_010009</name>
</gene>
<reference evidence="1 2" key="1">
    <citation type="submission" date="2019-08" db="EMBL/GenBank/DDBJ databases">
        <title>The genome of the soybean aphid Biotype 1, its phylome, world population structure and adaptation to the North American continent.</title>
        <authorList>
            <person name="Giordano R."/>
            <person name="Donthu R.K."/>
            <person name="Hernandez A.G."/>
            <person name="Wright C.L."/>
            <person name="Zimin A.V."/>
        </authorList>
    </citation>
    <scope>NUCLEOTIDE SEQUENCE [LARGE SCALE GENOMIC DNA]</scope>
    <source>
        <tissue evidence="1">Whole aphids</tissue>
    </source>
</reference>